<organism evidence="5 6">
    <name type="scientific">Seiridium unicorne</name>
    <dbReference type="NCBI Taxonomy" id="138068"/>
    <lineage>
        <taxon>Eukaryota</taxon>
        <taxon>Fungi</taxon>
        <taxon>Dikarya</taxon>
        <taxon>Ascomycota</taxon>
        <taxon>Pezizomycotina</taxon>
        <taxon>Sordariomycetes</taxon>
        <taxon>Xylariomycetidae</taxon>
        <taxon>Amphisphaeriales</taxon>
        <taxon>Sporocadaceae</taxon>
        <taxon>Seiridium</taxon>
    </lineage>
</organism>
<feature type="compositionally biased region" description="Polar residues" evidence="3">
    <location>
        <begin position="643"/>
        <end position="658"/>
    </location>
</feature>
<name>A0ABR2V842_9PEZI</name>
<sequence>MRKSGEYMEPRLAKVRHERSLRGWKNKAVMGDQKSRSWQWLNNYRALPACQSSSWPWEKHPISYTDKLCDRLHVASTFMSTACGYDQPPSLAVMTPQLHRPKRARAGRRARSLRESSSTASVHSTAFATTRMQHRGIHSTLSLLATIVLSLFSTLSLAQRDPVANFCRRFGHQTAVIDRKLYIDGGFINYAPLPSNPTNYSNTFLSYHDLDHIGPGGMPQLYSNLSKNATIPSVNGGILWADDVNKKFYLFGGEYYQTPPSELALYSYDTLNNYWTTFDDTPSSISSVSYGAGISVSEIGEAFYYGGWMSDASDPEWTGTRTATTGLIHYVMDENRWNNITGPDDVGRAEGAMVYLPASDGGLLVYFGGIQDPGNGSITGQPMDEIFVFDRASSRWYKQVANGDIPGMRARFCAGVTWAEDRSSYNVYLYGGLGMPNYTSGYDDVYILSMPSFSWIKMYPNTTTVEQYPHHSLSCNVIDGSQMIIAGGSFPLDDHTCDVPEQYDSMLAGIAGTDYAQWFLYRPNITEYVVPSIISDVIGGNSQGAATKTAPDNGFDEPDLRILMSRKYTAPVRTPTRDVSPPTTSPSSSLSSGAIAGIAVGAAIVVVVLFTSVWFCCRRQRRKRQGQSTPAMSSVAPMHSHTHSGNGSMWSPGSSHQTPGPPSPYGAGHSSVFMPGGAVIPNHPIEMPGHVHGSGASEIDSHQGPHSAISGVSPGGGDPTKYGYEWPSPMREVELSYPLHENNKNVYSGGGYGPQELSTDPTGDVSSGDERRHETFYHSRLRATAKAG</sequence>
<proteinExistence type="predicted"/>
<evidence type="ECO:0000256" key="3">
    <source>
        <dbReference type="SAM" id="MobiDB-lite"/>
    </source>
</evidence>
<dbReference type="Proteomes" id="UP001408356">
    <property type="component" value="Unassembled WGS sequence"/>
</dbReference>
<feature type="compositionally biased region" description="Low complexity" evidence="3">
    <location>
        <begin position="579"/>
        <end position="591"/>
    </location>
</feature>
<dbReference type="InterPro" id="IPR011043">
    <property type="entry name" value="Gal_Oxase/kelch_b-propeller"/>
</dbReference>
<feature type="region of interest" description="Disordered" evidence="3">
    <location>
        <begin position="571"/>
        <end position="591"/>
    </location>
</feature>
<dbReference type="PANTHER" id="PTHR47435">
    <property type="entry name" value="KELCH REPEAT PROTEIN (AFU_ORTHOLOGUE AFUA_5G12780)"/>
    <property type="match status" value="1"/>
</dbReference>
<feature type="transmembrane region" description="Helical" evidence="4">
    <location>
        <begin position="594"/>
        <end position="617"/>
    </location>
</feature>
<evidence type="ECO:0008006" key="7">
    <source>
        <dbReference type="Google" id="ProtNLM"/>
    </source>
</evidence>
<feature type="compositionally biased region" description="Polar residues" evidence="3">
    <location>
        <begin position="756"/>
        <end position="765"/>
    </location>
</feature>
<dbReference type="InterPro" id="IPR015915">
    <property type="entry name" value="Kelch-typ_b-propeller"/>
</dbReference>
<feature type="region of interest" description="Disordered" evidence="3">
    <location>
        <begin position="748"/>
        <end position="773"/>
    </location>
</feature>
<keyword evidence="2" id="KW-0408">Iron</keyword>
<dbReference type="Gene3D" id="2.120.10.80">
    <property type="entry name" value="Kelch-type beta propeller"/>
    <property type="match status" value="1"/>
</dbReference>
<accession>A0ABR2V842</accession>
<dbReference type="SUPFAM" id="SSF50965">
    <property type="entry name" value="Galactose oxidase, central domain"/>
    <property type="match status" value="1"/>
</dbReference>
<evidence type="ECO:0000256" key="2">
    <source>
        <dbReference type="ARBA" id="ARBA00023004"/>
    </source>
</evidence>
<comment type="caution">
    <text evidence="5">The sequence shown here is derived from an EMBL/GenBank/DDBJ whole genome shotgun (WGS) entry which is preliminary data.</text>
</comment>
<keyword evidence="4" id="KW-1133">Transmembrane helix</keyword>
<keyword evidence="4" id="KW-0812">Transmembrane</keyword>
<keyword evidence="1" id="KW-0677">Repeat</keyword>
<evidence type="ECO:0000256" key="4">
    <source>
        <dbReference type="SAM" id="Phobius"/>
    </source>
</evidence>
<keyword evidence="4" id="KW-0472">Membrane</keyword>
<evidence type="ECO:0000313" key="5">
    <source>
        <dbReference type="EMBL" id="KAK9423078.1"/>
    </source>
</evidence>
<protein>
    <recommendedName>
        <fullName evidence="7">Cell wall anchored protein</fullName>
    </recommendedName>
</protein>
<dbReference type="EMBL" id="JARVKF010000090">
    <property type="protein sequence ID" value="KAK9423078.1"/>
    <property type="molecule type" value="Genomic_DNA"/>
</dbReference>
<dbReference type="PANTHER" id="PTHR47435:SF4">
    <property type="entry name" value="KELCH REPEAT PROTEIN (AFU_ORTHOLOGUE AFUA_5G12780)"/>
    <property type="match status" value="1"/>
</dbReference>
<reference evidence="5 6" key="1">
    <citation type="journal article" date="2024" name="J. Plant Pathol.">
        <title>Sequence and assembly of the genome of Seiridium unicorne, isolate CBS 538.82, causal agent of cypress canker disease.</title>
        <authorList>
            <person name="Scali E."/>
            <person name="Rocca G.D."/>
            <person name="Danti R."/>
            <person name="Garbelotto M."/>
            <person name="Barberini S."/>
            <person name="Baroncelli R."/>
            <person name="Emiliani G."/>
        </authorList>
    </citation>
    <scope>NUCLEOTIDE SEQUENCE [LARGE SCALE GENOMIC DNA]</scope>
    <source>
        <strain evidence="5 6">BM-138-508</strain>
    </source>
</reference>
<evidence type="ECO:0000313" key="6">
    <source>
        <dbReference type="Proteomes" id="UP001408356"/>
    </source>
</evidence>
<keyword evidence="6" id="KW-1185">Reference proteome</keyword>
<feature type="region of interest" description="Disordered" evidence="3">
    <location>
        <begin position="621"/>
        <end position="719"/>
    </location>
</feature>
<gene>
    <name evidence="5" type="ORF">SUNI508_04372</name>
</gene>
<evidence type="ECO:0000256" key="1">
    <source>
        <dbReference type="ARBA" id="ARBA00022737"/>
    </source>
</evidence>